<evidence type="ECO:0000259" key="2">
    <source>
        <dbReference type="PROSITE" id="PS50011"/>
    </source>
</evidence>
<dbReference type="InterPro" id="IPR000719">
    <property type="entry name" value="Prot_kinase_dom"/>
</dbReference>
<feature type="domain" description="Protein kinase" evidence="2">
    <location>
        <begin position="201"/>
        <end position="439"/>
    </location>
</feature>
<proteinExistence type="inferred from homology"/>
<evidence type="ECO:0000256" key="1">
    <source>
        <dbReference type="ARBA" id="ARBA00038101"/>
    </source>
</evidence>
<dbReference type="InterPro" id="IPR008271">
    <property type="entry name" value="Ser/Thr_kinase_AS"/>
</dbReference>
<gene>
    <name evidence="3" type="ORF">M9Y10_039034</name>
</gene>
<dbReference type="SUPFAM" id="SSF56112">
    <property type="entry name" value="Protein kinase-like (PK-like)"/>
    <property type="match status" value="1"/>
</dbReference>
<dbReference type="SMART" id="SM00220">
    <property type="entry name" value="S_TKc"/>
    <property type="match status" value="1"/>
</dbReference>
<dbReference type="PROSITE" id="PS00108">
    <property type="entry name" value="PROTEIN_KINASE_ST"/>
    <property type="match status" value="1"/>
</dbReference>
<name>A0ABR2KA65_9EUKA</name>
<dbReference type="PROSITE" id="PS50011">
    <property type="entry name" value="PROTEIN_KINASE_DOM"/>
    <property type="match status" value="1"/>
</dbReference>
<dbReference type="InterPro" id="IPR050767">
    <property type="entry name" value="Sel1_AlgK"/>
</dbReference>
<comment type="similarity">
    <text evidence="1">Belongs to the sel-1 family.</text>
</comment>
<dbReference type="Pfam" id="PF00069">
    <property type="entry name" value="Pkinase"/>
    <property type="match status" value="1"/>
</dbReference>
<dbReference type="InterPro" id="IPR011009">
    <property type="entry name" value="Kinase-like_dom_sf"/>
</dbReference>
<dbReference type="PANTHER" id="PTHR11102">
    <property type="entry name" value="SEL-1-LIKE PROTEIN"/>
    <property type="match status" value="1"/>
</dbReference>
<sequence length="1452" mass="170798">MQGNLKTLTTFQQRFNEHIFKTKNLYLNKVLHDFMFFLSPNDQQVYIQRKNDSKIIVFDKYNIEKEEYFIICFEQTIINFKKSDNLNLFFINHNNSTVISLLNDKNDSLSHISNRIIHIKENSEIHNYAQMIGTISKKFEYLINENNSKKENKILMHIRNCVSCFLLMKSLSKCKKNRIAKYQHNFKLNEIEEIDLSSDKYIEIQRVGSGSSPTQLIYYIEKEQLFILKTFVSIEGKQKLFERELQNYLEINHPFLPKCYGKKKQGRYYLLIEYIHGNTLQNIRNLNLSIEERLIIMFQMMIVLDYLHNKGFVYRDLKPNNVMIDMNKTVVLIDFDRMIKEEVVDDDSTKDFAHFYIAPEVTSEGCKYTNKADSYSLGLLIYFIFFEREPIYKSESFNFDDFKGQCLGFKKICEKSTLKNPELRADISETMDFFYLEFMSHVQLPVPNIDLKYSLNEVLKDKFFPFWLFIEKYDDLSLQKELGLTFPNYNKAPKNVKKIINYMTLAANSNHEFSQLKLASFHSEENIDYRNMKKAIHYYTLLEKSKNYSVEAYFKLGFIYSQKIFGVFDLEKAIEYYSLAIKHNNSQSMFNLGLICIEEEYGINDLNKAIHYFNLAANRNLAIAQHKLGNIYSLKEYNVLNIKLAIKFYKLAANQKYIDSMFELGFIYSNPKYGVFDINQSINYYSQAANLNHVQASYNLGIIFYKNEYVPVNLNKAIRYFTIAAEQHHVESQFFLGLIYSIDQFQLYDINKAIHYFTLAANQNHIESQEFLGKIYLLNDSVVRDFDKAIYYLSLAANQNNIESQYHLGKLYISDKSIYKDVNKGIHYLSLAANQNHIKSQYELGQFYISDKNIYKDVNKGIHYLEFAANQNHVTAQFLLGCIYFNSNYGRVDLKLAIYYLKLAAKQNNKDSHSMLGLIYLSPYHSARNINKAIYHFTESAKQNDPVAQFHLGYIYYIGTDIPRDINKSLKYFALSANQGFFMSQYLLGDIYLQGEFVQQDVDKAIHLLTLAADKNYLKAITLLGKIYSDSIYGKKNINKALYYLSLGANQDDCYSQSMIGAIYMFGIGTPVDLPKAIHYFELAADNDGEYAYYCLGRIYSMECSRRDINKSLYYYNISAEKYKNQFALFELGKLYYFGKGVPQDINKAIYYLKLASERHFATAYFFLGYIYIFHKESEIDHNKGLHYLEMAANQNQKDALFTLGFFYYQGAFYSRNVQKAIMYLTLSAKNSHIESYYTLGFIYSEDDSLNIEKSISYYKESSSFNNEFAKNNLSLIYKNGYEVKKDVNYSIELLKEAINKKQNVVAMFNLASIYTFNENQENFDESIDLLIKSFLFGFKPSKELLCLVLIKKYKSCICLENIEFEIQKHYENDYKLLSNDIFMMIIEKGFKDDETFMIKYNLWSKIEYEFDINNYYYESTKFQRKREKKVKLKSSIININKFFYEGFGSIL</sequence>
<comment type="caution">
    <text evidence="3">The sequence shown here is derived from an EMBL/GenBank/DDBJ whole genome shotgun (WGS) entry which is preliminary data.</text>
</comment>
<dbReference type="EMBL" id="JAPFFF010000006">
    <property type="protein sequence ID" value="KAK8887974.1"/>
    <property type="molecule type" value="Genomic_DNA"/>
</dbReference>
<reference evidence="3 4" key="1">
    <citation type="submission" date="2024-04" db="EMBL/GenBank/DDBJ databases">
        <title>Tritrichomonas musculus Genome.</title>
        <authorList>
            <person name="Alves-Ferreira E."/>
            <person name="Grigg M."/>
            <person name="Lorenzi H."/>
            <person name="Galac M."/>
        </authorList>
    </citation>
    <scope>NUCLEOTIDE SEQUENCE [LARGE SCALE GENOMIC DNA]</scope>
    <source>
        <strain evidence="3 4">EAF2021</strain>
    </source>
</reference>
<protein>
    <recommendedName>
        <fullName evidence="2">Protein kinase domain-containing protein</fullName>
    </recommendedName>
</protein>
<dbReference type="Pfam" id="PF08238">
    <property type="entry name" value="Sel1"/>
    <property type="match status" value="21"/>
</dbReference>
<dbReference type="InterPro" id="IPR006597">
    <property type="entry name" value="Sel1-like"/>
</dbReference>
<dbReference type="Gene3D" id="1.10.510.10">
    <property type="entry name" value="Transferase(Phosphotransferase) domain 1"/>
    <property type="match status" value="1"/>
</dbReference>
<dbReference type="SUPFAM" id="SSF81901">
    <property type="entry name" value="HCP-like"/>
    <property type="match status" value="4"/>
</dbReference>
<accession>A0ABR2KA65</accession>
<dbReference type="Gene3D" id="1.25.40.10">
    <property type="entry name" value="Tetratricopeptide repeat domain"/>
    <property type="match status" value="6"/>
</dbReference>
<dbReference type="SMART" id="SM00671">
    <property type="entry name" value="SEL1"/>
    <property type="match status" value="22"/>
</dbReference>
<dbReference type="PANTHER" id="PTHR11102:SF160">
    <property type="entry name" value="ERAD-ASSOCIATED E3 UBIQUITIN-PROTEIN LIGASE COMPONENT HRD3"/>
    <property type="match status" value="1"/>
</dbReference>
<organism evidence="3 4">
    <name type="scientific">Tritrichomonas musculus</name>
    <dbReference type="NCBI Taxonomy" id="1915356"/>
    <lineage>
        <taxon>Eukaryota</taxon>
        <taxon>Metamonada</taxon>
        <taxon>Parabasalia</taxon>
        <taxon>Tritrichomonadida</taxon>
        <taxon>Tritrichomonadidae</taxon>
        <taxon>Tritrichomonas</taxon>
    </lineage>
</organism>
<evidence type="ECO:0000313" key="3">
    <source>
        <dbReference type="EMBL" id="KAK8887974.1"/>
    </source>
</evidence>
<keyword evidence="4" id="KW-1185">Reference proteome</keyword>
<dbReference type="InterPro" id="IPR011990">
    <property type="entry name" value="TPR-like_helical_dom_sf"/>
</dbReference>
<evidence type="ECO:0000313" key="4">
    <source>
        <dbReference type="Proteomes" id="UP001470230"/>
    </source>
</evidence>
<dbReference type="Proteomes" id="UP001470230">
    <property type="component" value="Unassembled WGS sequence"/>
</dbReference>